<keyword evidence="3" id="KW-0597">Phosphoprotein</keyword>
<dbReference type="GO" id="GO:0031177">
    <property type="term" value="F:phosphopantetheine binding"/>
    <property type="evidence" value="ECO:0007669"/>
    <property type="project" value="InterPro"/>
</dbReference>
<dbReference type="GO" id="GO:0044550">
    <property type="term" value="P:secondary metabolite biosynthetic process"/>
    <property type="evidence" value="ECO:0007669"/>
    <property type="project" value="TreeGrafter"/>
</dbReference>
<dbReference type="EMBL" id="SIRT01000004">
    <property type="protein sequence ID" value="TBN04420.1"/>
    <property type="molecule type" value="Genomic_DNA"/>
</dbReference>
<dbReference type="InterPro" id="IPR020845">
    <property type="entry name" value="AMP-binding_CS"/>
</dbReference>
<accession>A0A4Q9FFJ1</accession>
<dbReference type="Gene3D" id="3.30.559.10">
    <property type="entry name" value="Chloramphenicol acetyltransferase-like domain"/>
    <property type="match status" value="1"/>
</dbReference>
<dbReference type="FunFam" id="3.40.50.12780:FF:000012">
    <property type="entry name" value="Non-ribosomal peptide synthetase"/>
    <property type="match status" value="1"/>
</dbReference>
<dbReference type="InterPro" id="IPR045851">
    <property type="entry name" value="AMP-bd_C_sf"/>
</dbReference>
<dbReference type="FunFam" id="2.30.38.10:FF:000001">
    <property type="entry name" value="Non-ribosomal peptide synthetase PvdI"/>
    <property type="match status" value="1"/>
</dbReference>
<keyword evidence="6" id="KW-1185">Reference proteome</keyword>
<reference evidence="5 6" key="1">
    <citation type="submission" date="2019-02" db="EMBL/GenBank/DDBJ databases">
        <title>Hyunsoonleella sp., isolated from marine sediment.</title>
        <authorList>
            <person name="Liu B.-T."/>
        </authorList>
    </citation>
    <scope>NUCLEOTIDE SEQUENCE [LARGE SCALE GENOMIC DNA]</scope>
    <source>
        <strain evidence="5 6">T58</strain>
    </source>
</reference>
<dbReference type="InterPro" id="IPR010071">
    <property type="entry name" value="AA_adenyl_dom"/>
</dbReference>
<dbReference type="PROSITE" id="PS50075">
    <property type="entry name" value="CARRIER"/>
    <property type="match status" value="1"/>
</dbReference>
<dbReference type="RefSeq" id="WP_130963889.1">
    <property type="nucleotide sequence ID" value="NZ_SIRT01000004.1"/>
</dbReference>
<dbReference type="PROSITE" id="PS00455">
    <property type="entry name" value="AMP_BINDING"/>
    <property type="match status" value="1"/>
</dbReference>
<dbReference type="Pfam" id="PF00501">
    <property type="entry name" value="AMP-binding"/>
    <property type="match status" value="1"/>
</dbReference>
<dbReference type="SUPFAM" id="SSF52777">
    <property type="entry name" value="CoA-dependent acyltransferases"/>
    <property type="match status" value="2"/>
</dbReference>
<evidence type="ECO:0000259" key="4">
    <source>
        <dbReference type="PROSITE" id="PS50075"/>
    </source>
</evidence>
<protein>
    <submittedName>
        <fullName evidence="5">Amino acid adenylation domain-containing protein</fullName>
    </submittedName>
</protein>
<dbReference type="Proteomes" id="UP000291142">
    <property type="component" value="Unassembled WGS sequence"/>
</dbReference>
<dbReference type="GO" id="GO:0003824">
    <property type="term" value="F:catalytic activity"/>
    <property type="evidence" value="ECO:0007669"/>
    <property type="project" value="InterPro"/>
</dbReference>
<evidence type="ECO:0000256" key="1">
    <source>
        <dbReference type="ARBA" id="ARBA00001957"/>
    </source>
</evidence>
<dbReference type="CDD" id="cd05930">
    <property type="entry name" value="A_NRPS"/>
    <property type="match status" value="1"/>
</dbReference>
<dbReference type="Gene3D" id="3.40.50.980">
    <property type="match status" value="2"/>
</dbReference>
<dbReference type="Gene3D" id="3.30.559.30">
    <property type="entry name" value="Nonribosomal peptide synthetase, condensation domain"/>
    <property type="match status" value="1"/>
</dbReference>
<dbReference type="SUPFAM" id="SSF47336">
    <property type="entry name" value="ACP-like"/>
    <property type="match status" value="1"/>
</dbReference>
<name>A0A4Q9FFJ1_9FLAO</name>
<dbReference type="InterPro" id="IPR036736">
    <property type="entry name" value="ACP-like_sf"/>
</dbReference>
<dbReference type="GO" id="GO:0043041">
    <property type="term" value="P:amino acid activation for nonribosomal peptide biosynthetic process"/>
    <property type="evidence" value="ECO:0007669"/>
    <property type="project" value="TreeGrafter"/>
</dbReference>
<dbReference type="PROSITE" id="PS00012">
    <property type="entry name" value="PHOSPHOPANTETHEINE"/>
    <property type="match status" value="1"/>
</dbReference>
<dbReference type="AlphaFoldDB" id="A0A4Q9FFJ1"/>
<evidence type="ECO:0000256" key="2">
    <source>
        <dbReference type="ARBA" id="ARBA00022450"/>
    </source>
</evidence>
<proteinExistence type="predicted"/>
<evidence type="ECO:0000313" key="5">
    <source>
        <dbReference type="EMBL" id="TBN04420.1"/>
    </source>
</evidence>
<dbReference type="Pfam" id="PF00550">
    <property type="entry name" value="PP-binding"/>
    <property type="match status" value="1"/>
</dbReference>
<dbReference type="PANTHER" id="PTHR45527">
    <property type="entry name" value="NONRIBOSOMAL PEPTIDE SYNTHETASE"/>
    <property type="match status" value="1"/>
</dbReference>
<dbReference type="Gene3D" id="3.30.300.30">
    <property type="match status" value="1"/>
</dbReference>
<comment type="cofactor">
    <cofactor evidence="1">
        <name>pantetheine 4'-phosphate</name>
        <dbReference type="ChEBI" id="CHEBI:47942"/>
    </cofactor>
</comment>
<dbReference type="FunFam" id="3.40.50.980:FF:000001">
    <property type="entry name" value="Non-ribosomal peptide synthetase"/>
    <property type="match status" value="1"/>
</dbReference>
<dbReference type="PANTHER" id="PTHR45527:SF1">
    <property type="entry name" value="FATTY ACID SYNTHASE"/>
    <property type="match status" value="1"/>
</dbReference>
<organism evidence="5 6">
    <name type="scientific">Hyunsoonleella flava</name>
    <dbReference type="NCBI Taxonomy" id="2527939"/>
    <lineage>
        <taxon>Bacteria</taxon>
        <taxon>Pseudomonadati</taxon>
        <taxon>Bacteroidota</taxon>
        <taxon>Flavobacteriia</taxon>
        <taxon>Flavobacteriales</taxon>
        <taxon>Flavobacteriaceae</taxon>
    </lineage>
</organism>
<comment type="caution">
    <text evidence="5">The sequence shown here is derived from an EMBL/GenBank/DDBJ whole genome shotgun (WGS) entry which is preliminary data.</text>
</comment>
<keyword evidence="2" id="KW-0596">Phosphopantetheine</keyword>
<gene>
    <name evidence="5" type="ORF">EYD45_07325</name>
</gene>
<dbReference type="InterPro" id="IPR023213">
    <property type="entry name" value="CAT-like_dom_sf"/>
</dbReference>
<dbReference type="SUPFAM" id="SSF56801">
    <property type="entry name" value="Acetyl-CoA synthetase-like"/>
    <property type="match status" value="1"/>
</dbReference>
<dbReference type="InterPro" id="IPR009081">
    <property type="entry name" value="PP-bd_ACP"/>
</dbReference>
<dbReference type="GO" id="GO:0005737">
    <property type="term" value="C:cytoplasm"/>
    <property type="evidence" value="ECO:0007669"/>
    <property type="project" value="TreeGrafter"/>
</dbReference>
<dbReference type="InterPro" id="IPR001242">
    <property type="entry name" value="Condensation_dom"/>
</dbReference>
<dbReference type="NCBIfam" id="TIGR01733">
    <property type="entry name" value="AA-adenyl-dom"/>
    <property type="match status" value="1"/>
</dbReference>
<evidence type="ECO:0000313" key="6">
    <source>
        <dbReference type="Proteomes" id="UP000291142"/>
    </source>
</evidence>
<feature type="domain" description="Carrier" evidence="4">
    <location>
        <begin position="961"/>
        <end position="1036"/>
    </location>
</feature>
<dbReference type="InterPro" id="IPR006162">
    <property type="entry name" value="Ppantetheine_attach_site"/>
</dbReference>
<dbReference type="OrthoDB" id="4317020at2"/>
<dbReference type="InterPro" id="IPR020806">
    <property type="entry name" value="PKS_PP-bd"/>
</dbReference>
<evidence type="ECO:0000256" key="3">
    <source>
        <dbReference type="ARBA" id="ARBA00022553"/>
    </source>
</evidence>
<dbReference type="Pfam" id="PF00668">
    <property type="entry name" value="Condensation"/>
    <property type="match status" value="1"/>
</dbReference>
<dbReference type="Gene3D" id="2.30.38.10">
    <property type="entry name" value="Luciferase, Domain 3"/>
    <property type="match status" value="1"/>
</dbReference>
<dbReference type="Gene3D" id="1.10.1200.10">
    <property type="entry name" value="ACP-like"/>
    <property type="match status" value="1"/>
</dbReference>
<dbReference type="InterPro" id="IPR000873">
    <property type="entry name" value="AMP-dep_synth/lig_dom"/>
</dbReference>
<dbReference type="FunFam" id="3.40.50.980:FF:000002">
    <property type="entry name" value="Enterobactin synthetase component F"/>
    <property type="match status" value="1"/>
</dbReference>
<sequence>MDNTYLSLTQNQQLLWIGQDLNPESPMYNMIMVYEIKDAISVSHFKLAFQKLVETSDVLRSVFMEKEGIPVQICLSNIKYELDVIDFSSEEHPLETYKTWEKERVKFHFNLSQCLFDCALIKLASNHFMWYINQHHLITDGYSTTILFSRMSQLYEKALSNTMDEVEMFPSYKAFLDHTEIINEQDGGLEAATYWKEKQSIFPTAPELYHKKDTLLSTNSKRILVNLGMERSERINELANAKGIKGWSLDLTLYNIFLTALFAYVYRISGQESFVIGSPTHNRTKKSFRDTLGFFVESFPIYAKIEARETFFSLIKKIQVESNAFLKNARTGASTVEMSRAYNVLYNYINTGNGTCFNNKPVCTSWVHPGHMDPRHHLRFHVHDFDNTGSIKLYFDFNTKIFDTDLQDIAWRHFLKVLDAFIDNPNQAIDTVSIATDGEIAKIESWNNTKVQYPRNETLLTKFEEQVQKSPENTALIFEGEKLSYKDLDEKANQVAHFLISKGVNCNDVIAVSLNRSLDMMVYIYGIIKAGGAYLPIDTETPHKRLAFILKDAGVKLLFYNHDEIYESITHDFHTVSTETLNTNLHQFPITTPSVELSTNDLAYIIYTSGSTGKPKGVKCHHEGICNRLHWMNDDYPISNNDTFIQKTPITFDVSVWELFWPLQEGARLVVEIPNGHKNPEQLVRTIRKHKVTNIHFVPSMLNVFVQTEGIEHCISLTRIFCSGESLSVAVVQKTFEKLDVEVHNLYGPTEASVDVTSWHCKKEELQHGIPIGKPVANTKLYILDPALNRLPIGVIGELYIAGKQVAKGYLNREGLTKERFVKDIFSKNPNTTMYKTGDLARYRQDGAIEFHGRLDNQIKLRGLRIELGEIERQLENINGISQAIVAVDDDANLVAFYVGVQVDEPLIIKGLEERLPEYMVPQIYVHLDGFELLPSGKVDRKKLPRTNLRKDIEKPKTKIPPQNEIEEIVHDVWVDVLKLEVIGVNENFIRIGGNSLSAIAITSRLKSILELDMSITDVFNYPTISSYANNIEQTITTLLNE</sequence>
<dbReference type="SMART" id="SM00823">
    <property type="entry name" value="PKS_PP"/>
    <property type="match status" value="1"/>
</dbReference>